<keyword evidence="2" id="KW-1185">Reference proteome</keyword>
<organism evidence="1 2">
    <name type="scientific">Exidia glandulosa HHB12029</name>
    <dbReference type="NCBI Taxonomy" id="1314781"/>
    <lineage>
        <taxon>Eukaryota</taxon>
        <taxon>Fungi</taxon>
        <taxon>Dikarya</taxon>
        <taxon>Basidiomycota</taxon>
        <taxon>Agaricomycotina</taxon>
        <taxon>Agaricomycetes</taxon>
        <taxon>Auriculariales</taxon>
        <taxon>Exidiaceae</taxon>
        <taxon>Exidia</taxon>
    </lineage>
</organism>
<sequence>MDNVPVNLDATSATALRGVYPEVSGVKATASAGSASAHARTLHEVSHGNTMLQALFEAVDVHSEILLIEAAYRHAQETVVKLRVLQAYGGQTYTSIRTVFHETARGPRAVFTPARPLGRATASNTPPPTS</sequence>
<protein>
    <submittedName>
        <fullName evidence="1">Uncharacterized protein</fullName>
    </submittedName>
</protein>
<name>A0A165CH94_EXIGL</name>
<dbReference type="Proteomes" id="UP000077266">
    <property type="component" value="Unassembled WGS sequence"/>
</dbReference>
<evidence type="ECO:0000313" key="1">
    <source>
        <dbReference type="EMBL" id="KZV82454.1"/>
    </source>
</evidence>
<dbReference type="AlphaFoldDB" id="A0A165CH94"/>
<dbReference type="EMBL" id="KV426321">
    <property type="protein sequence ID" value="KZV82454.1"/>
    <property type="molecule type" value="Genomic_DNA"/>
</dbReference>
<accession>A0A165CH94</accession>
<reference evidence="1 2" key="1">
    <citation type="journal article" date="2016" name="Mol. Biol. Evol.">
        <title>Comparative Genomics of Early-Diverging Mushroom-Forming Fungi Provides Insights into the Origins of Lignocellulose Decay Capabilities.</title>
        <authorList>
            <person name="Nagy L.G."/>
            <person name="Riley R."/>
            <person name="Tritt A."/>
            <person name="Adam C."/>
            <person name="Daum C."/>
            <person name="Floudas D."/>
            <person name="Sun H."/>
            <person name="Yadav J.S."/>
            <person name="Pangilinan J."/>
            <person name="Larsson K.H."/>
            <person name="Matsuura K."/>
            <person name="Barry K."/>
            <person name="Labutti K."/>
            <person name="Kuo R."/>
            <person name="Ohm R.A."/>
            <person name="Bhattacharya S.S."/>
            <person name="Shirouzu T."/>
            <person name="Yoshinaga Y."/>
            <person name="Martin F.M."/>
            <person name="Grigoriev I.V."/>
            <person name="Hibbett D.S."/>
        </authorList>
    </citation>
    <scope>NUCLEOTIDE SEQUENCE [LARGE SCALE GENOMIC DNA]</scope>
    <source>
        <strain evidence="1 2">HHB12029</strain>
    </source>
</reference>
<dbReference type="InParanoid" id="A0A165CH94"/>
<evidence type="ECO:0000313" key="2">
    <source>
        <dbReference type="Proteomes" id="UP000077266"/>
    </source>
</evidence>
<gene>
    <name evidence="1" type="ORF">EXIGLDRAFT_778516</name>
</gene>
<proteinExistence type="predicted"/>